<proteinExistence type="predicted"/>
<dbReference type="EMBL" id="CM037628">
    <property type="protein sequence ID" value="KAH7996307.1"/>
    <property type="molecule type" value="Genomic_DNA"/>
</dbReference>
<organism evidence="1 2">
    <name type="scientific">Sphaerodactylus townsendi</name>
    <dbReference type="NCBI Taxonomy" id="933632"/>
    <lineage>
        <taxon>Eukaryota</taxon>
        <taxon>Metazoa</taxon>
        <taxon>Chordata</taxon>
        <taxon>Craniata</taxon>
        <taxon>Vertebrata</taxon>
        <taxon>Euteleostomi</taxon>
        <taxon>Lepidosauria</taxon>
        <taxon>Squamata</taxon>
        <taxon>Bifurcata</taxon>
        <taxon>Gekkota</taxon>
        <taxon>Sphaerodactylidae</taxon>
        <taxon>Sphaerodactylus</taxon>
    </lineage>
</organism>
<comment type="caution">
    <text evidence="1">The sequence shown here is derived from an EMBL/GenBank/DDBJ whole genome shotgun (WGS) entry which is preliminary data.</text>
</comment>
<dbReference type="Proteomes" id="UP000827872">
    <property type="component" value="Linkage Group LG15"/>
</dbReference>
<evidence type="ECO:0000313" key="1">
    <source>
        <dbReference type="EMBL" id="KAH7996307.1"/>
    </source>
</evidence>
<sequence length="102" mass="11681">MCNARSRKSTSSSNVCIQMWAQSEEKDVKIWVGESLWQLGDRQNKGWGWVGRGKRAVLVMCKNSHPECEEIWGRGFCPKLKQSINEHLNSVEKCLENKNKAS</sequence>
<gene>
    <name evidence="1" type="ORF">K3G42_004057</name>
</gene>
<protein>
    <submittedName>
        <fullName evidence="1">Uncharacterized protein</fullName>
    </submittedName>
</protein>
<name>A0ACB8ETX2_9SAUR</name>
<reference evidence="1" key="1">
    <citation type="submission" date="2021-08" db="EMBL/GenBank/DDBJ databases">
        <title>The first chromosome-level gecko genome reveals the dynamic sex chromosomes of Neotropical dwarf geckos (Sphaerodactylidae: Sphaerodactylus).</title>
        <authorList>
            <person name="Pinto B.J."/>
            <person name="Keating S.E."/>
            <person name="Gamble T."/>
        </authorList>
    </citation>
    <scope>NUCLEOTIDE SEQUENCE</scope>
    <source>
        <strain evidence="1">TG3544</strain>
    </source>
</reference>
<accession>A0ACB8ETX2</accession>
<keyword evidence="2" id="KW-1185">Reference proteome</keyword>
<evidence type="ECO:0000313" key="2">
    <source>
        <dbReference type="Proteomes" id="UP000827872"/>
    </source>
</evidence>